<reference evidence="3" key="1">
    <citation type="submission" date="2016-03" db="EMBL/GenBank/DDBJ databases">
        <authorList>
            <person name="Guldener U."/>
        </authorList>
    </citation>
    <scope>NUCLEOTIDE SEQUENCE [LARGE SCALE GENOMIC DNA]</scope>
</reference>
<dbReference type="Proteomes" id="UP000177625">
    <property type="component" value="Unassembled WGS sequence"/>
</dbReference>
<accession>A0A1E1MCF3</accession>
<organism evidence="2 3">
    <name type="scientific">Rhynchosporium secalis</name>
    <name type="common">Barley scald fungus</name>
    <dbReference type="NCBI Taxonomy" id="38038"/>
    <lineage>
        <taxon>Eukaryota</taxon>
        <taxon>Fungi</taxon>
        <taxon>Dikarya</taxon>
        <taxon>Ascomycota</taxon>
        <taxon>Pezizomycotina</taxon>
        <taxon>Leotiomycetes</taxon>
        <taxon>Helotiales</taxon>
        <taxon>Ploettnerulaceae</taxon>
        <taxon>Rhynchosporium</taxon>
    </lineage>
</organism>
<gene>
    <name evidence="2" type="ORF">RSE6_07274</name>
</gene>
<dbReference type="EMBL" id="FJVC01000261">
    <property type="protein sequence ID" value="CZT46786.1"/>
    <property type="molecule type" value="Genomic_DNA"/>
</dbReference>
<evidence type="ECO:0000256" key="1">
    <source>
        <dbReference type="SAM" id="MobiDB-lite"/>
    </source>
</evidence>
<feature type="compositionally biased region" description="Polar residues" evidence="1">
    <location>
        <begin position="61"/>
        <end position="70"/>
    </location>
</feature>
<name>A0A1E1MCF3_RHYSE</name>
<sequence length="70" mass="7545">MPLYSLEAAIRRPELVYSTPIAPLYLLNLLKVKGKGRPKGALGGRVAPLNTRREPSEFELPSSSAPVSLG</sequence>
<keyword evidence="3" id="KW-1185">Reference proteome</keyword>
<dbReference type="AlphaFoldDB" id="A0A1E1MCF3"/>
<feature type="region of interest" description="Disordered" evidence="1">
    <location>
        <begin position="36"/>
        <end position="70"/>
    </location>
</feature>
<evidence type="ECO:0000313" key="2">
    <source>
        <dbReference type="EMBL" id="CZT46786.1"/>
    </source>
</evidence>
<proteinExistence type="predicted"/>
<protein>
    <submittedName>
        <fullName evidence="2">Uncharacterized protein</fullName>
    </submittedName>
</protein>
<evidence type="ECO:0000313" key="3">
    <source>
        <dbReference type="Proteomes" id="UP000177625"/>
    </source>
</evidence>